<organism evidence="5 6">
    <name type="scientific">Eucalyptus globulus</name>
    <name type="common">Tasmanian blue gum</name>
    <dbReference type="NCBI Taxonomy" id="34317"/>
    <lineage>
        <taxon>Eukaryota</taxon>
        <taxon>Viridiplantae</taxon>
        <taxon>Streptophyta</taxon>
        <taxon>Embryophyta</taxon>
        <taxon>Tracheophyta</taxon>
        <taxon>Spermatophyta</taxon>
        <taxon>Magnoliopsida</taxon>
        <taxon>eudicotyledons</taxon>
        <taxon>Gunneridae</taxon>
        <taxon>Pentapetalae</taxon>
        <taxon>rosids</taxon>
        <taxon>malvids</taxon>
        <taxon>Myrtales</taxon>
        <taxon>Myrtaceae</taxon>
        <taxon>Myrtoideae</taxon>
        <taxon>Eucalypteae</taxon>
        <taxon>Eucalyptus</taxon>
    </lineage>
</organism>
<feature type="repeat" description="PPR" evidence="3">
    <location>
        <begin position="459"/>
        <end position="493"/>
    </location>
</feature>
<reference evidence="5 6" key="1">
    <citation type="submission" date="2024-11" db="EMBL/GenBank/DDBJ databases">
        <title>Chromosome-level genome assembly of Eucalyptus globulus Labill. provides insights into its genome evolution.</title>
        <authorList>
            <person name="Li X."/>
        </authorList>
    </citation>
    <scope>NUCLEOTIDE SEQUENCE [LARGE SCALE GENOMIC DNA]</scope>
    <source>
        <strain evidence="5">CL2024</strain>
        <tissue evidence="5">Fresh tender leaves</tissue>
    </source>
</reference>
<proteinExistence type="inferred from homology"/>
<evidence type="ECO:0000256" key="2">
    <source>
        <dbReference type="ARBA" id="ARBA00022737"/>
    </source>
</evidence>
<evidence type="ECO:0000256" key="3">
    <source>
        <dbReference type="PROSITE-ProRule" id="PRU00708"/>
    </source>
</evidence>
<evidence type="ECO:0000313" key="6">
    <source>
        <dbReference type="Proteomes" id="UP001634007"/>
    </source>
</evidence>
<protein>
    <recommendedName>
        <fullName evidence="4">DYW domain-containing protein</fullName>
    </recommendedName>
</protein>
<dbReference type="FunFam" id="1.25.40.10:FF:000782">
    <property type="entry name" value="Pentatricopeptide repeat-containing protein"/>
    <property type="match status" value="1"/>
</dbReference>
<feature type="repeat" description="PPR" evidence="3">
    <location>
        <begin position="358"/>
        <end position="392"/>
    </location>
</feature>
<feature type="repeat" description="PPR" evidence="3">
    <location>
        <begin position="323"/>
        <end position="357"/>
    </location>
</feature>
<sequence>MDGLPSLHQTNALFLKKPRTQNPKLRSHSLSCPALGDPTISTATPAYALRLSSSSVPAVAGGFDGVDSLASVKMVHAQMMKLPGKWSDDDHMVKSLVRHYVKFGDPRSAASVLLLGLARSDVGWSSFSEELKEFRELPVQILEVFDELHCKGMVFDARIFAVALRVCTYVLDLWLGVVIHACVIKRALDSDARVQRALMNFYERCWGIECANRVFNEMPRREDVVWNEAVKLNMKHEQWIIALELFQDMQYSCVKAKGTTTVRVLQACGKLKALALGKQIHAHILRSGMESSVPICNILISMYAKNGEIELAGAVFNLMEDRNLISWNSIISAYASFGFLDDAWNHFHKLESSTIEPDIITWNCLLSGNTLNGSYEDVLAILRMMQTSGIQPNSSSISCGLQSVIELGLLPYGKEIHGYVVRHDLDYDVYVGTSIVDMYVKSDCLDIARAVFNNLKSKNICTWNSLISGYSFKGHLQVAENLVGQMEDAGIKPDIVTWNSMVSGYSRWGHTEKALDMIHQMKLSGLTPNVISWTALISGCSQNEKYRESLQFFIRMQEKGIEPNAATMSSVLQICGGLSLLQMGKEIHCLTVKNGMTRDVHVATAIINMYNKSGDWRTAHKVFKRIHKNSLASYNCMIMGFAMYGLGKEAISLFHEMCSNGTTPDAITFTAILSACKNSGLVNEGWEFFDKMSGDYNVTPKIEHYSCMVDLLGRAGYLDETWDFIQKMPLKPDATIWGALLCSSRIHENIEYAETAAENLFELEPHNSANYVLMMNLYAMSNRWKDLDHVKELMNSRGVKHGQAWSWTQIDHTVHHFSAEQSTHPDCGEIYFELYQSISQIKKMGYVPDVSCVYQNIDDVEKEKVLLSHTEKLAITYGLMKRQGSAPIRVIKNSRVCSDCHTVAKYISMLRNCEIIIKDGVRFHHLSKGNCSCKDCW</sequence>
<dbReference type="Pfam" id="PF13041">
    <property type="entry name" value="PPR_2"/>
    <property type="match status" value="3"/>
</dbReference>
<dbReference type="Pfam" id="PF14432">
    <property type="entry name" value="DYW_deaminase"/>
    <property type="match status" value="1"/>
</dbReference>
<dbReference type="Proteomes" id="UP001634007">
    <property type="component" value="Unassembled WGS sequence"/>
</dbReference>
<dbReference type="InterPro" id="IPR011990">
    <property type="entry name" value="TPR-like_helical_dom_sf"/>
</dbReference>
<dbReference type="PANTHER" id="PTHR47926">
    <property type="entry name" value="PENTATRICOPEPTIDE REPEAT-CONTAINING PROTEIN"/>
    <property type="match status" value="1"/>
</dbReference>
<dbReference type="InterPro" id="IPR046848">
    <property type="entry name" value="E_motif"/>
</dbReference>
<comment type="caution">
    <text evidence="5">The sequence shown here is derived from an EMBL/GenBank/DDBJ whole genome shotgun (WGS) entry which is preliminary data.</text>
</comment>
<dbReference type="InterPro" id="IPR002885">
    <property type="entry name" value="PPR_rpt"/>
</dbReference>
<dbReference type="Pfam" id="PF01535">
    <property type="entry name" value="PPR"/>
    <property type="match status" value="3"/>
</dbReference>
<dbReference type="EMBL" id="JBJKBG010000004">
    <property type="protein sequence ID" value="KAL3743623.1"/>
    <property type="molecule type" value="Genomic_DNA"/>
</dbReference>
<dbReference type="InterPro" id="IPR032867">
    <property type="entry name" value="DYW_dom"/>
</dbReference>
<dbReference type="AlphaFoldDB" id="A0ABD3KW46"/>
<evidence type="ECO:0000259" key="4">
    <source>
        <dbReference type="Pfam" id="PF14432"/>
    </source>
</evidence>
<dbReference type="FunFam" id="1.25.40.10:FF:000280">
    <property type="entry name" value="Pentatricopeptide repeat-containing protein"/>
    <property type="match status" value="1"/>
</dbReference>
<dbReference type="PROSITE" id="PS51375">
    <property type="entry name" value="PPR"/>
    <property type="match status" value="7"/>
</dbReference>
<feature type="repeat" description="PPR" evidence="3">
    <location>
        <begin position="630"/>
        <end position="664"/>
    </location>
</feature>
<dbReference type="FunFam" id="1.25.40.10:FF:000393">
    <property type="entry name" value="Pentatricopeptide repeat-containing protein At1g20230"/>
    <property type="match status" value="1"/>
</dbReference>
<evidence type="ECO:0000313" key="5">
    <source>
        <dbReference type="EMBL" id="KAL3743623.1"/>
    </source>
</evidence>
<dbReference type="Gene3D" id="1.25.40.10">
    <property type="entry name" value="Tetratricopeptide repeat domain"/>
    <property type="match status" value="5"/>
</dbReference>
<feature type="repeat" description="PPR" evidence="3">
    <location>
        <begin position="529"/>
        <end position="563"/>
    </location>
</feature>
<dbReference type="FunFam" id="1.25.40.10:FF:000144">
    <property type="entry name" value="Pentatricopeptide repeat-containing protein, mitochondrial"/>
    <property type="match status" value="1"/>
</dbReference>
<evidence type="ECO:0000256" key="1">
    <source>
        <dbReference type="ARBA" id="ARBA00006643"/>
    </source>
</evidence>
<dbReference type="InterPro" id="IPR046960">
    <property type="entry name" value="PPR_At4g14850-like_plant"/>
</dbReference>
<feature type="repeat" description="PPR" evidence="3">
    <location>
        <begin position="665"/>
        <end position="695"/>
    </location>
</feature>
<dbReference type="NCBIfam" id="TIGR00756">
    <property type="entry name" value="PPR"/>
    <property type="match status" value="6"/>
</dbReference>
<name>A0ABD3KW46_EUCGL</name>
<dbReference type="Pfam" id="PF20431">
    <property type="entry name" value="E_motif"/>
    <property type="match status" value="1"/>
</dbReference>
<feature type="repeat" description="PPR" evidence="3">
    <location>
        <begin position="494"/>
        <end position="528"/>
    </location>
</feature>
<feature type="domain" description="DYW" evidence="4">
    <location>
        <begin position="845"/>
        <end position="937"/>
    </location>
</feature>
<comment type="similarity">
    <text evidence="1">Belongs to the PPR family. PCMP-H subfamily.</text>
</comment>
<gene>
    <name evidence="5" type="ORF">ACJRO7_018833</name>
</gene>
<keyword evidence="2" id="KW-0677">Repeat</keyword>
<keyword evidence="6" id="KW-1185">Reference proteome</keyword>
<dbReference type="PANTHER" id="PTHR47926:SF539">
    <property type="entry name" value="DYW DOMAIN-CONTAINING PROTEIN"/>
    <property type="match status" value="1"/>
</dbReference>
<accession>A0ABD3KW46</accession>